<comment type="caution">
    <text evidence="2">The sequence shown here is derived from an EMBL/GenBank/DDBJ whole genome shotgun (WGS) entry which is preliminary data.</text>
</comment>
<accession>A0AAV9PKW2</accession>
<dbReference type="Proteomes" id="UP001337655">
    <property type="component" value="Unassembled WGS sequence"/>
</dbReference>
<feature type="compositionally biased region" description="Low complexity" evidence="1">
    <location>
        <begin position="165"/>
        <end position="174"/>
    </location>
</feature>
<dbReference type="InterPro" id="IPR028018">
    <property type="entry name" value="DUF4646"/>
</dbReference>
<dbReference type="Pfam" id="PF15496">
    <property type="entry name" value="DUF4646"/>
    <property type="match status" value="1"/>
</dbReference>
<protein>
    <submittedName>
        <fullName evidence="2">Uncharacterized protein</fullName>
    </submittedName>
</protein>
<sequence>MVLVTSIVALSQKVSDDKKKRNEAKQGQLSIGDSDEAKDVFSEGSGPGLARTGTEIKFETPADVSAGTESPPIYSQQAQVGDARHTSQIQMASPMESEKATPTTASPSIGTPATPNDLSSQRPRSSTLQGPPSYSSGPEADTDTLKVTTTRNPATSPSRKRSSFDSRSLSTRSTNSQGTHAIRVKTRGADLKSGFPYHPALFDLRVHPGKWETFTTDIVSATKSTTGDTLKVWGAATGLALAGAWATSIFVGRTMSRQLQERRVKDGLASGSLGDKLKLWNEEYFIQQNLFVHLELSESAMKNQGKSTAWRKPTAFYSKDEGERKRDERKFVIVVTKLDDDGQPREALHELGVEEGAVEIGSSNGVISRATELPGDEGGKAVELPGETPVELSCNAAAAEKANDKPYGFAEMDGDNSHLLEKMQLESESDQRPTAAKT</sequence>
<dbReference type="EMBL" id="JAVRRT010000003">
    <property type="protein sequence ID" value="KAK5173871.1"/>
    <property type="molecule type" value="Genomic_DNA"/>
</dbReference>
<feature type="compositionally biased region" description="Basic and acidic residues" evidence="1">
    <location>
        <begin position="14"/>
        <end position="24"/>
    </location>
</feature>
<feature type="compositionally biased region" description="Polar residues" evidence="1">
    <location>
        <begin position="100"/>
        <end position="136"/>
    </location>
</feature>
<reference evidence="2 3" key="1">
    <citation type="submission" date="2023-08" db="EMBL/GenBank/DDBJ databases">
        <title>Black Yeasts Isolated from many extreme environments.</title>
        <authorList>
            <person name="Coleine C."/>
            <person name="Stajich J.E."/>
            <person name="Selbmann L."/>
        </authorList>
    </citation>
    <scope>NUCLEOTIDE SEQUENCE [LARGE SCALE GENOMIC DNA]</scope>
    <source>
        <strain evidence="2 3">CCFEE 5935</strain>
    </source>
</reference>
<feature type="region of interest" description="Disordered" evidence="1">
    <location>
        <begin position="13"/>
        <end position="183"/>
    </location>
</feature>
<dbReference type="GeneID" id="89923899"/>
<dbReference type="RefSeq" id="XP_064662566.1">
    <property type="nucleotide sequence ID" value="XM_064799811.1"/>
</dbReference>
<name>A0AAV9PKW2_9PEZI</name>
<evidence type="ECO:0000313" key="2">
    <source>
        <dbReference type="EMBL" id="KAK5173871.1"/>
    </source>
</evidence>
<dbReference type="AlphaFoldDB" id="A0AAV9PKW2"/>
<gene>
    <name evidence="2" type="ORF">LTR77_002552</name>
</gene>
<organism evidence="2 3">
    <name type="scientific">Saxophila tyrrhenica</name>
    <dbReference type="NCBI Taxonomy" id="1690608"/>
    <lineage>
        <taxon>Eukaryota</taxon>
        <taxon>Fungi</taxon>
        <taxon>Dikarya</taxon>
        <taxon>Ascomycota</taxon>
        <taxon>Pezizomycotina</taxon>
        <taxon>Dothideomycetes</taxon>
        <taxon>Dothideomycetidae</taxon>
        <taxon>Mycosphaerellales</taxon>
        <taxon>Extremaceae</taxon>
        <taxon>Saxophila</taxon>
    </lineage>
</organism>
<evidence type="ECO:0000256" key="1">
    <source>
        <dbReference type="SAM" id="MobiDB-lite"/>
    </source>
</evidence>
<feature type="compositionally biased region" description="Polar residues" evidence="1">
    <location>
        <begin position="145"/>
        <end position="154"/>
    </location>
</feature>
<feature type="compositionally biased region" description="Basic and acidic residues" evidence="1">
    <location>
        <begin position="415"/>
        <end position="431"/>
    </location>
</feature>
<keyword evidence="3" id="KW-1185">Reference proteome</keyword>
<evidence type="ECO:0000313" key="3">
    <source>
        <dbReference type="Proteomes" id="UP001337655"/>
    </source>
</evidence>
<feature type="region of interest" description="Disordered" evidence="1">
    <location>
        <begin position="405"/>
        <end position="438"/>
    </location>
</feature>
<proteinExistence type="predicted"/>